<dbReference type="AlphaFoldDB" id="A0AAN0VQE5"/>
<gene>
    <name evidence="3" type="ORF">DM39_5040</name>
</gene>
<reference evidence="3 4" key="1">
    <citation type="submission" date="2014-05" db="EMBL/GenBank/DDBJ databases">
        <authorList>
            <person name="Bishop-Lilly K.A."/>
            <person name="Broomall S.M."/>
            <person name="Chain P.S."/>
            <person name="Chertkov O."/>
            <person name="Coyne S.R."/>
            <person name="Daligault H.E."/>
            <person name="Davenport K.W."/>
            <person name="Erkkila T."/>
            <person name="Frey K.G."/>
            <person name="Gibbons H.S."/>
            <person name="Gu W."/>
            <person name="Jaissle J."/>
            <person name="Johnson S.L."/>
            <person name="Koroleva G.I."/>
            <person name="Ladner J.T."/>
            <person name="Lo C.-C."/>
            <person name="Minogue T.D."/>
            <person name="Munk C."/>
            <person name="Palacios G.F."/>
            <person name="Redden C.L."/>
            <person name="Rosenzweig C.N."/>
            <person name="Scholz M.B."/>
            <person name="Teshima H."/>
            <person name="Xu Y."/>
        </authorList>
    </citation>
    <scope>NUCLEOTIDE SEQUENCE [LARGE SCALE GENOMIC DNA]</scope>
    <source>
        <strain evidence="3 4">DDS 22E-1</strain>
    </source>
</reference>
<dbReference type="Pfam" id="PF25135">
    <property type="entry name" value="DUF7822"/>
    <property type="match status" value="1"/>
</dbReference>
<feature type="region of interest" description="Disordered" evidence="1">
    <location>
        <begin position="124"/>
        <end position="145"/>
    </location>
</feature>
<keyword evidence="4" id="KW-1185">Reference proteome</keyword>
<accession>A0AAN0VQE5</accession>
<protein>
    <recommendedName>
        <fullName evidence="2">DUF7822 domain-containing protein</fullName>
    </recommendedName>
</protein>
<dbReference type="KEGG" id="bcen:DM39_5040"/>
<feature type="compositionally biased region" description="Pro residues" evidence="1">
    <location>
        <begin position="126"/>
        <end position="138"/>
    </location>
</feature>
<organism evidence="3 4">
    <name type="scientific">Burkholderia cenocepacia</name>
    <dbReference type="NCBI Taxonomy" id="95486"/>
    <lineage>
        <taxon>Bacteria</taxon>
        <taxon>Pseudomonadati</taxon>
        <taxon>Pseudomonadota</taxon>
        <taxon>Betaproteobacteria</taxon>
        <taxon>Burkholderiales</taxon>
        <taxon>Burkholderiaceae</taxon>
        <taxon>Burkholderia</taxon>
        <taxon>Burkholderia cepacia complex</taxon>
    </lineage>
</organism>
<evidence type="ECO:0000313" key="3">
    <source>
        <dbReference type="EMBL" id="AIO36121.1"/>
    </source>
</evidence>
<sequence length="278" mass="30706">MANRSYLYALGNRPASYEDRPETISGLSEWAYHVPFMYRLLMSGDPQPCASLISDGLDGERMPLYAISSPFAPGLERVTRFVAILRVLIASRPVQTPAEPAEPVGEAAESTFVSRIRRWAGLAPAAPTPRRAPQPAPTETPAGVDHLPKWLDETVAFLEQHRDTYLLLETIELDLMSESDPDALRALVEAEIDRCRHVGAAFDALPNDPAAAARVLQRAAAEQAAAPLDAFFGLRFDDDCDSTRTGATEYPLGLAWAEDLYFTLFNREQFDARRNEAD</sequence>
<evidence type="ECO:0000259" key="2">
    <source>
        <dbReference type="Pfam" id="PF25135"/>
    </source>
</evidence>
<evidence type="ECO:0000313" key="4">
    <source>
        <dbReference type="Proteomes" id="UP000029413"/>
    </source>
</evidence>
<dbReference type="EMBL" id="CP007784">
    <property type="protein sequence ID" value="AIO36121.1"/>
    <property type="molecule type" value="Genomic_DNA"/>
</dbReference>
<name>A0AAN0VQE5_9BURK</name>
<dbReference type="InterPro" id="IPR056724">
    <property type="entry name" value="DUF7822"/>
</dbReference>
<dbReference type="Proteomes" id="UP000029413">
    <property type="component" value="Chromosome 2"/>
</dbReference>
<proteinExistence type="predicted"/>
<evidence type="ECO:0000256" key="1">
    <source>
        <dbReference type="SAM" id="MobiDB-lite"/>
    </source>
</evidence>
<feature type="domain" description="DUF7822" evidence="2">
    <location>
        <begin position="13"/>
        <end position="90"/>
    </location>
</feature>